<evidence type="ECO:0000256" key="1">
    <source>
        <dbReference type="SAM" id="SignalP"/>
    </source>
</evidence>
<comment type="caution">
    <text evidence="2">The sequence shown here is derived from an EMBL/GenBank/DDBJ whole genome shotgun (WGS) entry which is preliminary data.</text>
</comment>
<gene>
    <name evidence="2" type="ORF">ABOM_008420</name>
</gene>
<dbReference type="EMBL" id="LYCR01000085">
    <property type="protein sequence ID" value="OGM42659.1"/>
    <property type="molecule type" value="Genomic_DNA"/>
</dbReference>
<organism evidence="2 3">
    <name type="scientific">Aspergillus bombycis</name>
    <dbReference type="NCBI Taxonomy" id="109264"/>
    <lineage>
        <taxon>Eukaryota</taxon>
        <taxon>Fungi</taxon>
        <taxon>Dikarya</taxon>
        <taxon>Ascomycota</taxon>
        <taxon>Pezizomycotina</taxon>
        <taxon>Eurotiomycetes</taxon>
        <taxon>Eurotiomycetidae</taxon>
        <taxon>Eurotiales</taxon>
        <taxon>Aspergillaceae</taxon>
        <taxon>Aspergillus</taxon>
    </lineage>
</organism>
<dbReference type="GeneID" id="34451810"/>
<dbReference type="Proteomes" id="UP000179179">
    <property type="component" value="Unassembled WGS sequence"/>
</dbReference>
<keyword evidence="1" id="KW-0732">Signal</keyword>
<evidence type="ECO:0008006" key="4">
    <source>
        <dbReference type="Google" id="ProtNLM"/>
    </source>
</evidence>
<dbReference type="RefSeq" id="XP_022386376.1">
    <property type="nucleotide sequence ID" value="XM_022535549.1"/>
</dbReference>
<dbReference type="AlphaFoldDB" id="A0A1F7ZTQ3"/>
<proteinExistence type="predicted"/>
<evidence type="ECO:0000313" key="3">
    <source>
        <dbReference type="Proteomes" id="UP000179179"/>
    </source>
</evidence>
<sequence length="138" mass="15231">MKFSFAAIVLAATSAIATPIASTRDGSFVIKDLKARDSISNTMSFTLVDGDASIDCNLIWDGKAPDANARCNDNKHLIQFPDGFEFGRFTLAIERIEPNPIGGRAYLDENDGKWDCVDNPSDHVYKDCKYDGDYTIQL</sequence>
<keyword evidence="3" id="KW-1185">Reference proteome</keyword>
<protein>
    <recommendedName>
        <fullName evidence="4">AA1-like domain-containing protein</fullName>
    </recommendedName>
</protein>
<dbReference type="OrthoDB" id="4416590at2759"/>
<accession>A0A1F7ZTQ3</accession>
<feature type="signal peptide" evidence="1">
    <location>
        <begin position="1"/>
        <end position="17"/>
    </location>
</feature>
<evidence type="ECO:0000313" key="2">
    <source>
        <dbReference type="EMBL" id="OGM42659.1"/>
    </source>
</evidence>
<feature type="chain" id="PRO_5009534126" description="AA1-like domain-containing protein" evidence="1">
    <location>
        <begin position="18"/>
        <end position="138"/>
    </location>
</feature>
<name>A0A1F7ZTQ3_9EURO</name>
<reference evidence="2 3" key="1">
    <citation type="journal article" date="2016" name="Genome Biol. Evol.">
        <title>Draft genome sequence of an aflatoxigenic Aspergillus species, A. bombycis.</title>
        <authorList>
            <person name="Moore G.G."/>
            <person name="Mack B.M."/>
            <person name="Beltz S.B."/>
            <person name="Gilbert M.K."/>
        </authorList>
    </citation>
    <scope>NUCLEOTIDE SEQUENCE [LARGE SCALE GENOMIC DNA]</scope>
    <source>
        <strain evidence="3">NRRL 26010</strain>
    </source>
</reference>